<evidence type="ECO:0000313" key="1">
    <source>
        <dbReference type="EMBL" id="GBP60223.1"/>
    </source>
</evidence>
<evidence type="ECO:0000313" key="2">
    <source>
        <dbReference type="Proteomes" id="UP000299102"/>
    </source>
</evidence>
<organism evidence="1 2">
    <name type="scientific">Eumeta variegata</name>
    <name type="common">Bagworm moth</name>
    <name type="synonym">Eumeta japonica</name>
    <dbReference type="NCBI Taxonomy" id="151549"/>
    <lineage>
        <taxon>Eukaryota</taxon>
        <taxon>Metazoa</taxon>
        <taxon>Ecdysozoa</taxon>
        <taxon>Arthropoda</taxon>
        <taxon>Hexapoda</taxon>
        <taxon>Insecta</taxon>
        <taxon>Pterygota</taxon>
        <taxon>Neoptera</taxon>
        <taxon>Endopterygota</taxon>
        <taxon>Lepidoptera</taxon>
        <taxon>Glossata</taxon>
        <taxon>Ditrysia</taxon>
        <taxon>Tineoidea</taxon>
        <taxon>Psychidae</taxon>
        <taxon>Oiketicinae</taxon>
        <taxon>Eumeta</taxon>
    </lineage>
</organism>
<dbReference type="Proteomes" id="UP000299102">
    <property type="component" value="Unassembled WGS sequence"/>
</dbReference>
<keyword evidence="2" id="KW-1185">Reference proteome</keyword>
<sequence>MRNVLCPLVAAIPRPLDSHRREAGPALNAATDEITRAPFLGDASLRFYPDLFRVPGRPLIDIHLAAISSRVTGRLRHTCLRRNLLSYSAGPFGRLL</sequence>
<dbReference type="EMBL" id="BGZK01000782">
    <property type="protein sequence ID" value="GBP60223.1"/>
    <property type="molecule type" value="Genomic_DNA"/>
</dbReference>
<accession>A0A4C1XAM0</accession>
<name>A0A4C1XAM0_EUMVA</name>
<comment type="caution">
    <text evidence="1">The sequence shown here is derived from an EMBL/GenBank/DDBJ whole genome shotgun (WGS) entry which is preliminary data.</text>
</comment>
<reference evidence="1 2" key="1">
    <citation type="journal article" date="2019" name="Commun. Biol.">
        <title>The bagworm genome reveals a unique fibroin gene that provides high tensile strength.</title>
        <authorList>
            <person name="Kono N."/>
            <person name="Nakamura H."/>
            <person name="Ohtoshi R."/>
            <person name="Tomita M."/>
            <person name="Numata K."/>
            <person name="Arakawa K."/>
        </authorList>
    </citation>
    <scope>NUCLEOTIDE SEQUENCE [LARGE SCALE GENOMIC DNA]</scope>
</reference>
<gene>
    <name evidence="1" type="ORF">EVAR_44598_1</name>
</gene>
<dbReference type="AlphaFoldDB" id="A0A4C1XAM0"/>
<proteinExistence type="predicted"/>
<protein>
    <submittedName>
        <fullName evidence="1">Uncharacterized protein</fullName>
    </submittedName>
</protein>